<dbReference type="EMBL" id="JACDUS010000001">
    <property type="protein sequence ID" value="MBA2879751.1"/>
    <property type="molecule type" value="Genomic_DNA"/>
</dbReference>
<proteinExistence type="predicted"/>
<gene>
    <name evidence="1" type="ORF">HNR65_000058</name>
</gene>
<reference evidence="1 2" key="1">
    <citation type="submission" date="2020-07" db="EMBL/GenBank/DDBJ databases">
        <title>Genomic Encyclopedia of Type Strains, Phase IV (KMG-IV): sequencing the most valuable type-strain genomes for metagenomic binning, comparative biology and taxonomic classification.</title>
        <authorList>
            <person name="Goeker M."/>
        </authorList>
    </citation>
    <scope>NUCLEOTIDE SEQUENCE [LARGE SCALE GENOMIC DNA]</scope>
    <source>
        <strain evidence="1 2">DSM 17721</strain>
    </source>
</reference>
<evidence type="ECO:0000313" key="1">
    <source>
        <dbReference type="EMBL" id="MBA2879751.1"/>
    </source>
</evidence>
<accession>A0A7W0C5Z6</accession>
<evidence type="ECO:0008006" key="3">
    <source>
        <dbReference type="Google" id="ProtNLM"/>
    </source>
</evidence>
<sequence>MEESNTIRPVDIDAAFDFMCGPHVACFNACCRDLNQFLTPYDVLRLARHLEMSTGEFLRAYTISHDGPETGLPVVGLKPAAGDEKKCPFVTDQGCRVYENRPGSCRMYPLARMLRRSRQTGQLAESYVLICEPHCRGFDQGHPVTVRQWIRDQGLVPYNQGNDAMIGVIAVKQQHFPGPVKGELGEKLFMSLYDLDAFRHALYGPVGADCRRIGIPSEAIDGQDDDQLLEFALQYAGQILCHAQGYSAGADSDSGGEMPWT</sequence>
<dbReference type="Pfam" id="PF03692">
    <property type="entry name" value="CxxCxxCC"/>
    <property type="match status" value="1"/>
</dbReference>
<comment type="caution">
    <text evidence="1">The sequence shown here is derived from an EMBL/GenBank/DDBJ whole genome shotgun (WGS) entry which is preliminary data.</text>
</comment>
<dbReference type="InterPro" id="IPR005358">
    <property type="entry name" value="Puta_zinc/iron-chelating_dom"/>
</dbReference>
<organism evidence="1 2">
    <name type="scientific">Desulfosalsimonas propionicica</name>
    <dbReference type="NCBI Taxonomy" id="332175"/>
    <lineage>
        <taxon>Bacteria</taxon>
        <taxon>Pseudomonadati</taxon>
        <taxon>Thermodesulfobacteriota</taxon>
        <taxon>Desulfobacteria</taxon>
        <taxon>Desulfobacterales</taxon>
        <taxon>Desulfosalsimonadaceae</taxon>
        <taxon>Desulfosalsimonas</taxon>
    </lineage>
</organism>
<dbReference type="PANTHER" id="PTHR35866:SF1">
    <property type="entry name" value="YKGJ FAMILY CYSTEINE CLUSTER PROTEIN"/>
    <property type="match status" value="1"/>
</dbReference>
<dbReference type="RefSeq" id="WP_181549452.1">
    <property type="nucleotide sequence ID" value="NZ_JACDUS010000001.1"/>
</dbReference>
<keyword evidence="2" id="KW-1185">Reference proteome</keyword>
<evidence type="ECO:0000313" key="2">
    <source>
        <dbReference type="Proteomes" id="UP000525298"/>
    </source>
</evidence>
<name>A0A7W0C5Z6_9BACT</name>
<dbReference type="AlphaFoldDB" id="A0A7W0C5Z6"/>
<protein>
    <recommendedName>
        <fullName evidence="3">YkgJ family cysteine cluster protein</fullName>
    </recommendedName>
</protein>
<dbReference type="PANTHER" id="PTHR35866">
    <property type="entry name" value="PUTATIVE-RELATED"/>
    <property type="match status" value="1"/>
</dbReference>
<dbReference type="Proteomes" id="UP000525298">
    <property type="component" value="Unassembled WGS sequence"/>
</dbReference>